<dbReference type="InterPro" id="IPR023562">
    <property type="entry name" value="ClpP/TepA"/>
</dbReference>
<comment type="caution">
    <text evidence="3">The sequence shown here is derived from an EMBL/GenBank/DDBJ whole genome shotgun (WGS) entry which is preliminary data.</text>
</comment>
<evidence type="ECO:0000313" key="4">
    <source>
        <dbReference type="Proteomes" id="UP001642360"/>
    </source>
</evidence>
<keyword evidence="1" id="KW-0812">Transmembrane</keyword>
<feature type="domain" description="MHD" evidence="2">
    <location>
        <begin position="24"/>
        <end position="100"/>
    </location>
</feature>
<protein>
    <recommendedName>
        <fullName evidence="2">MHD domain-containing protein</fullName>
    </recommendedName>
</protein>
<dbReference type="PANTHER" id="PTHR10529">
    <property type="entry name" value="AP COMPLEX SUBUNIT MU"/>
    <property type="match status" value="1"/>
</dbReference>
<dbReference type="Pfam" id="PF00928">
    <property type="entry name" value="Adap_comp_sub"/>
    <property type="match status" value="1"/>
</dbReference>
<dbReference type="InterPro" id="IPR028565">
    <property type="entry name" value="MHD"/>
</dbReference>
<dbReference type="Pfam" id="PF00574">
    <property type="entry name" value="CLP_protease"/>
    <property type="match status" value="1"/>
</dbReference>
<evidence type="ECO:0000256" key="1">
    <source>
        <dbReference type="SAM" id="Phobius"/>
    </source>
</evidence>
<dbReference type="EMBL" id="CAUOFW020001460">
    <property type="protein sequence ID" value="CAK9145142.1"/>
    <property type="molecule type" value="Genomic_DNA"/>
</dbReference>
<dbReference type="AlphaFoldDB" id="A0ABC8RL41"/>
<evidence type="ECO:0000259" key="2">
    <source>
        <dbReference type="Pfam" id="PF00928"/>
    </source>
</evidence>
<dbReference type="SUPFAM" id="SSF49447">
    <property type="entry name" value="Second domain of Mu2 adaptin subunit (ap50) of ap2 adaptor"/>
    <property type="match status" value="1"/>
</dbReference>
<keyword evidence="1" id="KW-1133">Transmembrane helix</keyword>
<proteinExistence type="predicted"/>
<dbReference type="SUPFAM" id="SSF52096">
    <property type="entry name" value="ClpP/crotonase"/>
    <property type="match status" value="1"/>
</dbReference>
<dbReference type="InterPro" id="IPR029045">
    <property type="entry name" value="ClpP/crotonase-like_dom_sf"/>
</dbReference>
<dbReference type="InterPro" id="IPR036168">
    <property type="entry name" value="AP2_Mu_C_sf"/>
</dbReference>
<keyword evidence="1" id="KW-0472">Membrane</keyword>
<reference evidence="3 4" key="1">
    <citation type="submission" date="2024-02" db="EMBL/GenBank/DDBJ databases">
        <authorList>
            <person name="Vignale AGUSTIN F."/>
            <person name="Sosa J E."/>
            <person name="Modenutti C."/>
        </authorList>
    </citation>
    <scope>NUCLEOTIDE SEQUENCE [LARGE SCALE GENOMIC DNA]</scope>
</reference>
<dbReference type="Gene3D" id="3.90.226.10">
    <property type="entry name" value="2-enoyl-CoA Hydratase, Chain A, domain 1"/>
    <property type="match status" value="1"/>
</dbReference>
<evidence type="ECO:0000313" key="3">
    <source>
        <dbReference type="EMBL" id="CAK9145142.1"/>
    </source>
</evidence>
<name>A0ABC8RL41_9AQUA</name>
<gene>
    <name evidence="3" type="ORF">ILEXP_LOCUS12937</name>
</gene>
<sequence>MIGPVLHLHVLSRKALLIYYSFSANVEIELPVPSDATNPNIWTSMGSVGYASENDALMWKIKSFRSSKEYMLRAEFTFPSITDEEAAPERKALIRVKCEIRLLLHDGASCCCSLFSTDNHAAIRLLFAFHCFCTLSDEDLIKLTKMYSAFTCQPLEKVQQNTERDRFLSVSEAMEFGLIDGILKQNTKCRIKFRAISYATFVGVVPVLIIMSPLLFIFHRLFPRRRWLLYSEVIGQKENVHCTAFDYLVISEPEMQVLVPVLPEESIP</sequence>
<dbReference type="InterPro" id="IPR050431">
    <property type="entry name" value="Adaptor_comp_med_subunit"/>
</dbReference>
<feature type="transmembrane region" description="Helical" evidence="1">
    <location>
        <begin position="195"/>
        <end position="218"/>
    </location>
</feature>
<accession>A0ABC8RL41</accession>
<dbReference type="Proteomes" id="UP001642360">
    <property type="component" value="Unassembled WGS sequence"/>
</dbReference>
<keyword evidence="4" id="KW-1185">Reference proteome</keyword>
<dbReference type="Gene3D" id="2.60.40.1170">
    <property type="entry name" value="Mu homology domain, subdomain B"/>
    <property type="match status" value="1"/>
</dbReference>
<organism evidence="3 4">
    <name type="scientific">Ilex paraguariensis</name>
    <name type="common">yerba mate</name>
    <dbReference type="NCBI Taxonomy" id="185542"/>
    <lineage>
        <taxon>Eukaryota</taxon>
        <taxon>Viridiplantae</taxon>
        <taxon>Streptophyta</taxon>
        <taxon>Embryophyta</taxon>
        <taxon>Tracheophyta</taxon>
        <taxon>Spermatophyta</taxon>
        <taxon>Magnoliopsida</taxon>
        <taxon>eudicotyledons</taxon>
        <taxon>Gunneridae</taxon>
        <taxon>Pentapetalae</taxon>
        <taxon>asterids</taxon>
        <taxon>campanulids</taxon>
        <taxon>Aquifoliales</taxon>
        <taxon>Aquifoliaceae</taxon>
        <taxon>Ilex</taxon>
    </lineage>
</organism>